<comment type="caution">
    <text evidence="1">The sequence shown here is derived from an EMBL/GenBank/DDBJ whole genome shotgun (WGS) entry which is preliminary data.</text>
</comment>
<dbReference type="Proteomes" id="UP000248926">
    <property type="component" value="Unassembled WGS sequence"/>
</dbReference>
<protein>
    <submittedName>
        <fullName evidence="1">Uncharacterized protein</fullName>
    </submittedName>
</protein>
<proteinExistence type="predicted"/>
<accession>A0A328P7Z8</accession>
<organism evidence="1 2">
    <name type="scientific">Dyella jiangningensis</name>
    <dbReference type="NCBI Taxonomy" id="1379159"/>
    <lineage>
        <taxon>Bacteria</taxon>
        <taxon>Pseudomonadati</taxon>
        <taxon>Pseudomonadota</taxon>
        <taxon>Gammaproteobacteria</taxon>
        <taxon>Lysobacterales</taxon>
        <taxon>Rhodanobacteraceae</taxon>
        <taxon>Dyella</taxon>
    </lineage>
</organism>
<name>A0A328P7Z8_9GAMM</name>
<sequence>MNRARWLSFVFIVFLLGWCALSMCGFSTTKFAFVYDQCFIDAAVKDVLVRYPPNLRTVQVLGGAQSIEAYGPPSDPIPYVSMQEFMEINPDCCRFVGRGSEGYQPSTLSYLLGYEWRIVRVRYALRYKTERAFVEERPVEEYVVLSRDGHVFRPR</sequence>
<evidence type="ECO:0000313" key="1">
    <source>
        <dbReference type="EMBL" id="RAO78219.1"/>
    </source>
</evidence>
<dbReference type="AlphaFoldDB" id="A0A328P7Z8"/>
<keyword evidence="2" id="KW-1185">Reference proteome</keyword>
<gene>
    <name evidence="1" type="ORF">CA260_10480</name>
</gene>
<dbReference type="EMBL" id="NFZS01000001">
    <property type="protein sequence ID" value="RAO78219.1"/>
    <property type="molecule type" value="Genomic_DNA"/>
</dbReference>
<evidence type="ECO:0000313" key="2">
    <source>
        <dbReference type="Proteomes" id="UP000248926"/>
    </source>
</evidence>
<reference evidence="1 2" key="1">
    <citation type="journal article" date="2018" name="Genet. Mol. Biol.">
        <title>The genome sequence of Dyella jiangningensis FCAV SCS01 from a lignocellulose-decomposing microbial consortium metagenome reveals potential for biotechnological applications.</title>
        <authorList>
            <person name="Desiderato J.G."/>
            <person name="Alvarenga D.O."/>
            <person name="Constancio M.T.L."/>
            <person name="Alves L.M.C."/>
            <person name="Varani A.M."/>
        </authorList>
    </citation>
    <scope>NUCLEOTIDE SEQUENCE [LARGE SCALE GENOMIC DNA]</scope>
    <source>
        <strain evidence="1 2">FCAV SCS01</strain>
    </source>
</reference>